<dbReference type="SMART" id="SM00589">
    <property type="entry name" value="PRY"/>
    <property type="match status" value="1"/>
</dbReference>
<evidence type="ECO:0000256" key="7">
    <source>
        <dbReference type="ARBA" id="ARBA00022741"/>
    </source>
</evidence>
<dbReference type="InterPro" id="IPR003879">
    <property type="entry name" value="Butyrophylin_SPRY"/>
</dbReference>
<dbReference type="GO" id="GO:0000724">
    <property type="term" value="P:double-strand break repair via homologous recombination"/>
    <property type="evidence" value="ECO:0007669"/>
    <property type="project" value="TreeGrafter"/>
</dbReference>
<keyword evidence="9" id="KW-0347">Helicase</keyword>
<accession>A0AAN8BI35</accession>
<keyword evidence="5" id="KW-0819">tRNA processing</keyword>
<dbReference type="Pfam" id="PF00270">
    <property type="entry name" value="DEAD"/>
    <property type="match status" value="1"/>
</dbReference>
<dbReference type="Gene3D" id="3.40.50.300">
    <property type="entry name" value="P-loop containing nucleotide triphosphate hydrolases"/>
    <property type="match status" value="2"/>
</dbReference>
<comment type="catalytic activity">
    <reaction evidence="16">
        <text>ATP + H2O = ADP + phosphate + H(+)</text>
        <dbReference type="Rhea" id="RHEA:13065"/>
        <dbReference type="ChEBI" id="CHEBI:15377"/>
        <dbReference type="ChEBI" id="CHEBI:15378"/>
        <dbReference type="ChEBI" id="CHEBI:30616"/>
        <dbReference type="ChEBI" id="CHEBI:43474"/>
        <dbReference type="ChEBI" id="CHEBI:456216"/>
    </reaction>
</comment>
<dbReference type="InterPro" id="IPR027417">
    <property type="entry name" value="P-loop_NTPase"/>
</dbReference>
<dbReference type="InterPro" id="IPR013320">
    <property type="entry name" value="ConA-like_dom_sf"/>
</dbReference>
<dbReference type="Pfam" id="PF13765">
    <property type="entry name" value="PRY"/>
    <property type="match status" value="1"/>
</dbReference>
<dbReference type="InterPro" id="IPR001870">
    <property type="entry name" value="B30.2/SPRY"/>
</dbReference>
<evidence type="ECO:0000256" key="6">
    <source>
        <dbReference type="ARBA" id="ARBA00022723"/>
    </source>
</evidence>
<dbReference type="InterPro" id="IPR002464">
    <property type="entry name" value="DNA/RNA_helicase_DEAH_CS"/>
</dbReference>
<dbReference type="InterPro" id="IPR006574">
    <property type="entry name" value="PRY"/>
</dbReference>
<reference evidence="20 21" key="1">
    <citation type="journal article" date="2023" name="Mol. Biol. Evol.">
        <title>Genomics of Secondarily Temperate Adaptation in the Only Non-Antarctic Icefish.</title>
        <authorList>
            <person name="Rivera-Colon A.G."/>
            <person name="Rayamajhi N."/>
            <person name="Minhas B.F."/>
            <person name="Madrigal G."/>
            <person name="Bilyk K.T."/>
            <person name="Yoon V."/>
            <person name="Hune M."/>
            <person name="Gregory S."/>
            <person name="Cheng C.H.C."/>
            <person name="Catchen J.M."/>
        </authorList>
    </citation>
    <scope>NUCLEOTIDE SEQUENCE [LARGE SCALE GENOMIC DNA]</scope>
    <source>
        <strain evidence="20">JC2023a</strain>
    </source>
</reference>
<dbReference type="PROSITE" id="PS50188">
    <property type="entry name" value="B302_SPRY"/>
    <property type="match status" value="1"/>
</dbReference>
<feature type="domain" description="Helicase ATP-binding" evidence="18">
    <location>
        <begin position="402"/>
        <end position="576"/>
    </location>
</feature>
<keyword evidence="8" id="KW-0378">Hydrolase</keyword>
<dbReference type="GO" id="GO:0046872">
    <property type="term" value="F:metal ion binding"/>
    <property type="evidence" value="ECO:0007669"/>
    <property type="project" value="UniProtKB-KW"/>
</dbReference>
<evidence type="ECO:0000256" key="11">
    <source>
        <dbReference type="ARBA" id="ARBA00023125"/>
    </source>
</evidence>
<evidence type="ECO:0000313" key="21">
    <source>
        <dbReference type="Proteomes" id="UP001335648"/>
    </source>
</evidence>
<evidence type="ECO:0000259" key="18">
    <source>
        <dbReference type="PROSITE" id="PS51192"/>
    </source>
</evidence>
<dbReference type="SMART" id="SM00490">
    <property type="entry name" value="HELICc"/>
    <property type="match status" value="1"/>
</dbReference>
<keyword evidence="10" id="KW-0067">ATP-binding</keyword>
<comment type="catalytic activity">
    <reaction evidence="14">
        <text>Couples ATP hydrolysis with the unwinding of duplex DNA by translocating in the 3'-5' direction.</text>
        <dbReference type="EC" id="5.6.2.4"/>
    </reaction>
</comment>
<dbReference type="PRINTS" id="PR01407">
    <property type="entry name" value="BUTYPHLNCDUF"/>
</dbReference>
<dbReference type="AlphaFoldDB" id="A0AAN8BI35"/>
<dbReference type="GO" id="GO:0005634">
    <property type="term" value="C:nucleus"/>
    <property type="evidence" value="ECO:0007669"/>
    <property type="project" value="UniProtKB-SubCell"/>
</dbReference>
<evidence type="ECO:0000256" key="3">
    <source>
        <dbReference type="ARBA" id="ARBA00005446"/>
    </source>
</evidence>
<dbReference type="PROSITE" id="PS51192">
    <property type="entry name" value="HELICASE_ATP_BIND_1"/>
    <property type="match status" value="1"/>
</dbReference>
<evidence type="ECO:0000256" key="5">
    <source>
        <dbReference type="ARBA" id="ARBA00022694"/>
    </source>
</evidence>
<dbReference type="EMBL" id="JAULUE010002060">
    <property type="protein sequence ID" value="KAK5885207.1"/>
    <property type="molecule type" value="Genomic_DNA"/>
</dbReference>
<evidence type="ECO:0000256" key="15">
    <source>
        <dbReference type="ARBA" id="ARBA00034808"/>
    </source>
</evidence>
<evidence type="ECO:0000256" key="1">
    <source>
        <dbReference type="ARBA" id="ARBA00004123"/>
    </source>
</evidence>
<name>A0AAN8BI35_9TELE</name>
<dbReference type="Proteomes" id="UP001335648">
    <property type="component" value="Unassembled WGS sequence"/>
</dbReference>
<proteinExistence type="inferred from homology"/>
<evidence type="ECO:0000256" key="16">
    <source>
        <dbReference type="ARBA" id="ARBA00049360"/>
    </source>
</evidence>
<evidence type="ECO:0000256" key="12">
    <source>
        <dbReference type="ARBA" id="ARBA00023235"/>
    </source>
</evidence>
<feature type="domain" description="B30.2/SPRY" evidence="17">
    <location>
        <begin position="261"/>
        <end position="463"/>
    </location>
</feature>
<dbReference type="SUPFAM" id="SSF52540">
    <property type="entry name" value="P-loop containing nucleoside triphosphate hydrolases"/>
    <property type="match status" value="1"/>
</dbReference>
<organism evidence="20 21">
    <name type="scientific">Champsocephalus esox</name>
    <name type="common">pike icefish</name>
    <dbReference type="NCBI Taxonomy" id="159716"/>
    <lineage>
        <taxon>Eukaryota</taxon>
        <taxon>Metazoa</taxon>
        <taxon>Chordata</taxon>
        <taxon>Craniata</taxon>
        <taxon>Vertebrata</taxon>
        <taxon>Euteleostomi</taxon>
        <taxon>Actinopterygii</taxon>
        <taxon>Neopterygii</taxon>
        <taxon>Teleostei</taxon>
        <taxon>Neoteleostei</taxon>
        <taxon>Acanthomorphata</taxon>
        <taxon>Eupercaria</taxon>
        <taxon>Perciformes</taxon>
        <taxon>Notothenioidei</taxon>
        <taxon>Channichthyidae</taxon>
        <taxon>Champsocephalus</taxon>
    </lineage>
</organism>
<evidence type="ECO:0000256" key="10">
    <source>
        <dbReference type="ARBA" id="ARBA00022840"/>
    </source>
</evidence>
<dbReference type="InterPro" id="IPR001650">
    <property type="entry name" value="Helicase_C-like"/>
</dbReference>
<evidence type="ECO:0000256" key="4">
    <source>
        <dbReference type="ARBA" id="ARBA00014916"/>
    </source>
</evidence>
<dbReference type="EC" id="5.6.2.4" evidence="15"/>
<dbReference type="PROSITE" id="PS51194">
    <property type="entry name" value="HELICASE_CTER"/>
    <property type="match status" value="1"/>
</dbReference>
<evidence type="ECO:0000256" key="14">
    <source>
        <dbReference type="ARBA" id="ARBA00034617"/>
    </source>
</evidence>
<dbReference type="PANTHER" id="PTHR13710:SF152">
    <property type="entry name" value="ATP-DEPENDENT DNA HELICASE Q5"/>
    <property type="match status" value="1"/>
</dbReference>
<keyword evidence="13" id="KW-0539">Nucleus</keyword>
<dbReference type="GO" id="GO:0003677">
    <property type="term" value="F:DNA binding"/>
    <property type="evidence" value="ECO:0007669"/>
    <property type="project" value="UniProtKB-KW"/>
</dbReference>
<dbReference type="GO" id="GO:0009378">
    <property type="term" value="F:four-way junction helicase activity"/>
    <property type="evidence" value="ECO:0007669"/>
    <property type="project" value="TreeGrafter"/>
</dbReference>
<evidence type="ECO:0000256" key="9">
    <source>
        <dbReference type="ARBA" id="ARBA00022806"/>
    </source>
</evidence>
<dbReference type="GO" id="GO:0005737">
    <property type="term" value="C:cytoplasm"/>
    <property type="evidence" value="ECO:0007669"/>
    <property type="project" value="TreeGrafter"/>
</dbReference>
<dbReference type="PANTHER" id="PTHR13710">
    <property type="entry name" value="DNA HELICASE RECQ FAMILY MEMBER"/>
    <property type="match status" value="1"/>
</dbReference>
<keyword evidence="21" id="KW-1185">Reference proteome</keyword>
<keyword evidence="11" id="KW-0238">DNA-binding</keyword>
<evidence type="ECO:0000259" key="19">
    <source>
        <dbReference type="PROSITE" id="PS51194"/>
    </source>
</evidence>
<comment type="subcellular location">
    <subcellularLocation>
        <location evidence="2">Cytoplasmic granule</location>
    </subcellularLocation>
    <subcellularLocation>
        <location evidence="1">Nucleus</location>
    </subcellularLocation>
</comment>
<dbReference type="CDD" id="cd18794">
    <property type="entry name" value="SF2_C_RecQ"/>
    <property type="match status" value="1"/>
</dbReference>
<dbReference type="InterPro" id="IPR011545">
    <property type="entry name" value="DEAD/DEAH_box_helicase_dom"/>
</dbReference>
<sequence>MTSFVTDGETRTCPSSQPSVWHVNKVRHCSIQYQHFLQTQTSARFSSQEKKKTYLQTPRRERPAKMMQCFHFMLEPAKNFTAKIKESRKRAQNEKREPLDEDQLFIVDLARDLSRVCQRSEVLEHIWNLDDTWPTPLCKVFVLQWASMLESKKRPMQTDGWPEMDDVKHPDMINEQDLLQAKAVILNWIKDLRAQPEQSVWPGEPVAKSLEDLQSAWRWGRAPNLLAAMELVFWTLIVQRPDKDTIPHQWLMWKQKTQKIGSISYIPQPVWDWISKAAVEVTLDLDTANPDLLISSDEKRMRCGYERKDIPNFHQRFDGWWCAVGMEGLGSGRHYWEAEVGERDWRLGVAKESALRKGFKSLNTDTGYLSLRLERGSELKALTVPFTSLPPYLIPEKEDVVKAIVKGDKDVFVCMPTGAGKSLCYQLPAVLAPGIALVISPLIALIQDQVDHLKSLNIPACSINSKLPAGERRLIFADLGSSSPKLKLLYITPEMVASPSFKPCLTDLCSRRLLSYLVVDEAHCVSQWGHDFRPDYLKLGKLRARMPGVPCLALTATAPKNVQEDIVLSLTLRTPLSFITPVFRSNLHYDVIFRELLPNPFVHLHAFIQQSLALDSGSKGQGCGIVYCRTRDSCESVAHQLTKLGVSAKPYHAGLKTGDRTESQNEWMQGKVLVIVATISFGMGVDKANVRFVAHWNLAKSLASYYQESGRAGRDGLPSSCRIYYSAKDKEQLNFLIRKEISRKQGKRGTVKDTDKATITDFDAMVAYCVQEA</sequence>
<dbReference type="GO" id="GO:0005524">
    <property type="term" value="F:ATP binding"/>
    <property type="evidence" value="ECO:0007669"/>
    <property type="project" value="UniProtKB-KW"/>
</dbReference>
<evidence type="ECO:0000259" key="17">
    <source>
        <dbReference type="PROSITE" id="PS50188"/>
    </source>
</evidence>
<gene>
    <name evidence="20" type="ORF">CesoFtcFv8_018941</name>
</gene>
<dbReference type="GO" id="GO:0008033">
    <property type="term" value="P:tRNA processing"/>
    <property type="evidence" value="ECO:0007669"/>
    <property type="project" value="UniProtKB-KW"/>
</dbReference>
<protein>
    <recommendedName>
        <fullName evidence="4">ATP-dependent RNA helicase DDX1</fullName>
        <ecNumber evidence="15">5.6.2.4</ecNumber>
    </recommendedName>
</protein>
<dbReference type="FunFam" id="3.40.50.300:FF:000444">
    <property type="entry name" value="ATP-dependent DNA helicase"/>
    <property type="match status" value="1"/>
</dbReference>
<dbReference type="GO" id="GO:0005694">
    <property type="term" value="C:chromosome"/>
    <property type="evidence" value="ECO:0007669"/>
    <property type="project" value="TreeGrafter"/>
</dbReference>
<evidence type="ECO:0000313" key="20">
    <source>
        <dbReference type="EMBL" id="KAK5885207.1"/>
    </source>
</evidence>
<evidence type="ECO:0000256" key="2">
    <source>
        <dbReference type="ARBA" id="ARBA00004463"/>
    </source>
</evidence>
<dbReference type="InterPro" id="IPR014001">
    <property type="entry name" value="Helicase_ATP-bd"/>
</dbReference>
<keyword evidence="12" id="KW-0413">Isomerase</keyword>
<dbReference type="SUPFAM" id="SSF49899">
    <property type="entry name" value="Concanavalin A-like lectins/glucanases"/>
    <property type="match status" value="1"/>
</dbReference>
<keyword evidence="7" id="KW-0547">Nucleotide-binding</keyword>
<dbReference type="PROSITE" id="PS00690">
    <property type="entry name" value="DEAH_ATP_HELICASE"/>
    <property type="match status" value="1"/>
</dbReference>
<dbReference type="InterPro" id="IPR004589">
    <property type="entry name" value="DNA_helicase_ATP-dep_RecQ"/>
</dbReference>
<evidence type="ECO:0000256" key="13">
    <source>
        <dbReference type="ARBA" id="ARBA00023242"/>
    </source>
</evidence>
<dbReference type="GO" id="GO:0043138">
    <property type="term" value="F:3'-5' DNA helicase activity"/>
    <property type="evidence" value="ECO:0007669"/>
    <property type="project" value="UniProtKB-EC"/>
</dbReference>
<comment type="caution">
    <text evidence="20">The sequence shown here is derived from an EMBL/GenBank/DDBJ whole genome shotgun (WGS) entry which is preliminary data.</text>
</comment>
<keyword evidence="6" id="KW-0479">Metal-binding</keyword>
<dbReference type="NCBIfam" id="TIGR00614">
    <property type="entry name" value="recQ_fam"/>
    <property type="match status" value="1"/>
</dbReference>
<dbReference type="SMART" id="SM00487">
    <property type="entry name" value="DEXDc"/>
    <property type="match status" value="1"/>
</dbReference>
<evidence type="ECO:0000256" key="8">
    <source>
        <dbReference type="ARBA" id="ARBA00022801"/>
    </source>
</evidence>
<dbReference type="Pfam" id="PF00271">
    <property type="entry name" value="Helicase_C"/>
    <property type="match status" value="1"/>
</dbReference>
<dbReference type="GO" id="GO:0016787">
    <property type="term" value="F:hydrolase activity"/>
    <property type="evidence" value="ECO:0007669"/>
    <property type="project" value="UniProtKB-KW"/>
</dbReference>
<comment type="similarity">
    <text evidence="3">Belongs to the helicase family. RecQ subfamily.</text>
</comment>
<feature type="domain" description="Helicase C-terminal" evidence="19">
    <location>
        <begin position="600"/>
        <end position="759"/>
    </location>
</feature>